<evidence type="ECO:0000256" key="5">
    <source>
        <dbReference type="RuleBase" id="RU003869"/>
    </source>
</evidence>
<keyword evidence="1 5" id="KW-0689">Ribosomal protein</keyword>
<dbReference type="InterPro" id="IPR000702">
    <property type="entry name" value="Ribosomal_uL6-like"/>
</dbReference>
<dbReference type="GO" id="GO:0003735">
    <property type="term" value="F:structural constituent of ribosome"/>
    <property type="evidence" value="ECO:0007669"/>
    <property type="project" value="UniProtKB-UniRule"/>
</dbReference>
<dbReference type="GO" id="GO:0002181">
    <property type="term" value="P:cytoplasmic translation"/>
    <property type="evidence" value="ECO:0007669"/>
    <property type="project" value="TreeGrafter"/>
</dbReference>
<sequence>MSRLGKVPVAVPKDVKVTVNGRTVEVEGKKGRLSLEMTLDVSAKVEASKVIVERKGGSKQAKAMHGTTRAHIANMVVGVSEGFEKILEVSGSGYNVKMQGKDVLVLTVGWTRPIEMKVPAGLTVECPSPAQVTVRGPDKRAVGQFGAEVRGCRPMEPYKLKGIKYRGEQIKKKAGKAAIGATK</sequence>
<comment type="caution">
    <text evidence="8">The sequence shown here is derived from an EMBL/GenBank/DDBJ whole genome shotgun (WGS) entry which is preliminary data.</text>
</comment>
<dbReference type="NCBIfam" id="TIGR03654">
    <property type="entry name" value="L6_bact"/>
    <property type="match status" value="1"/>
</dbReference>
<dbReference type="SUPFAM" id="SSF56053">
    <property type="entry name" value="Ribosomal protein L6"/>
    <property type="match status" value="2"/>
</dbReference>
<dbReference type="Pfam" id="PF00347">
    <property type="entry name" value="Ribosomal_L6"/>
    <property type="match status" value="2"/>
</dbReference>
<dbReference type="AlphaFoldDB" id="A0A1F6CAI7"/>
<dbReference type="GO" id="GO:0019843">
    <property type="term" value="F:rRNA binding"/>
    <property type="evidence" value="ECO:0007669"/>
    <property type="project" value="UniProtKB-UniRule"/>
</dbReference>
<feature type="domain" description="Large ribosomal subunit protein uL6 alpha-beta" evidence="7">
    <location>
        <begin position="91"/>
        <end position="165"/>
    </location>
</feature>
<organism evidence="8 9">
    <name type="scientific">Handelsmanbacteria sp. (strain RIFCSPLOWO2_12_FULL_64_10)</name>
    <dbReference type="NCBI Taxonomy" id="1817868"/>
    <lineage>
        <taxon>Bacteria</taxon>
        <taxon>Candidatus Handelsmaniibacteriota</taxon>
    </lineage>
</organism>
<proteinExistence type="inferred from homology"/>
<protein>
    <recommendedName>
        <fullName evidence="3 4">50S ribosomal protein L6</fullName>
    </recommendedName>
</protein>
<dbReference type="PANTHER" id="PTHR11655">
    <property type="entry name" value="60S/50S RIBOSOMAL PROTEIN L6/L9"/>
    <property type="match status" value="1"/>
</dbReference>
<reference evidence="8 9" key="1">
    <citation type="journal article" date="2016" name="Nat. Commun.">
        <title>Thousands of microbial genomes shed light on interconnected biogeochemical processes in an aquifer system.</title>
        <authorList>
            <person name="Anantharaman K."/>
            <person name="Brown C.T."/>
            <person name="Hug L.A."/>
            <person name="Sharon I."/>
            <person name="Castelle C.J."/>
            <person name="Probst A.J."/>
            <person name="Thomas B.C."/>
            <person name="Singh A."/>
            <person name="Wilkins M.J."/>
            <person name="Karaoz U."/>
            <person name="Brodie E.L."/>
            <person name="Williams K.H."/>
            <person name="Hubbard S.S."/>
            <person name="Banfield J.F."/>
        </authorList>
    </citation>
    <scope>NUCLEOTIDE SEQUENCE [LARGE SCALE GENOMIC DNA]</scope>
    <source>
        <strain evidence="9">RIFCSPLOWO2_12_FULL_64_10</strain>
    </source>
</reference>
<comment type="similarity">
    <text evidence="5">Belongs to the universal ribosomal protein uL6 family.</text>
</comment>
<dbReference type="GO" id="GO:0022625">
    <property type="term" value="C:cytosolic large ribosomal subunit"/>
    <property type="evidence" value="ECO:0007669"/>
    <property type="project" value="UniProtKB-UniRule"/>
</dbReference>
<evidence type="ECO:0000256" key="6">
    <source>
        <dbReference type="RuleBase" id="RU003870"/>
    </source>
</evidence>
<dbReference type="InterPro" id="IPR036789">
    <property type="entry name" value="Ribosomal_uL6-like_a/b-dom_sf"/>
</dbReference>
<evidence type="ECO:0000313" key="9">
    <source>
        <dbReference type="Proteomes" id="UP000178606"/>
    </source>
</evidence>
<evidence type="ECO:0000256" key="2">
    <source>
        <dbReference type="ARBA" id="ARBA00023274"/>
    </source>
</evidence>
<gene>
    <name evidence="8" type="ORF">A3F84_24385</name>
</gene>
<dbReference type="EMBL" id="MFKF01000354">
    <property type="protein sequence ID" value="OGG45947.1"/>
    <property type="molecule type" value="Genomic_DNA"/>
</dbReference>
<evidence type="ECO:0000256" key="3">
    <source>
        <dbReference type="ARBA" id="ARBA00035454"/>
    </source>
</evidence>
<dbReference type="Gene3D" id="3.90.930.12">
    <property type="entry name" value="Ribosomal protein L6, alpha-beta domain"/>
    <property type="match status" value="2"/>
</dbReference>
<dbReference type="PRINTS" id="PR00059">
    <property type="entry name" value="RIBOSOMALL6"/>
</dbReference>
<name>A0A1F6CAI7_HANXR</name>
<dbReference type="PIRSF" id="PIRSF002162">
    <property type="entry name" value="Ribosomal_L6"/>
    <property type="match status" value="1"/>
</dbReference>
<evidence type="ECO:0000259" key="7">
    <source>
        <dbReference type="Pfam" id="PF00347"/>
    </source>
</evidence>
<dbReference type="Proteomes" id="UP000178606">
    <property type="component" value="Unassembled WGS sequence"/>
</dbReference>
<feature type="domain" description="Large ribosomal subunit protein uL6 alpha-beta" evidence="7">
    <location>
        <begin position="11"/>
        <end position="82"/>
    </location>
</feature>
<dbReference type="InterPro" id="IPR019906">
    <property type="entry name" value="Ribosomal_uL6_bac-type"/>
</dbReference>
<accession>A0A1F6CAI7</accession>
<evidence type="ECO:0000256" key="1">
    <source>
        <dbReference type="ARBA" id="ARBA00022980"/>
    </source>
</evidence>
<evidence type="ECO:0000256" key="4">
    <source>
        <dbReference type="NCBIfam" id="TIGR03654"/>
    </source>
</evidence>
<keyword evidence="6" id="KW-0699">rRNA-binding</keyword>
<keyword evidence="2 5" id="KW-0687">Ribonucleoprotein</keyword>
<dbReference type="InterPro" id="IPR020040">
    <property type="entry name" value="Ribosomal_uL6_a/b-dom"/>
</dbReference>
<evidence type="ECO:0000313" key="8">
    <source>
        <dbReference type="EMBL" id="OGG45947.1"/>
    </source>
</evidence>
<comment type="function">
    <text evidence="6">This protein binds to the 23S rRNA, and is important in its secondary structure. It is located near the subunit interface in the base of the L7/L12 stalk, and near the tRNA binding site of the peptidyltransferase center.</text>
</comment>
<dbReference type="PANTHER" id="PTHR11655:SF14">
    <property type="entry name" value="LARGE RIBOSOMAL SUBUNIT PROTEIN UL6M"/>
    <property type="match status" value="1"/>
</dbReference>
<keyword evidence="6" id="KW-0694">RNA-binding</keyword>